<keyword evidence="2" id="KW-1185">Reference proteome</keyword>
<accession>A0A498MU02</accession>
<dbReference type="SUPFAM" id="SSF56672">
    <property type="entry name" value="DNA/RNA polymerases"/>
    <property type="match status" value="1"/>
</dbReference>
<dbReference type="STRING" id="84645.A0A498MU02"/>
<proteinExistence type="predicted"/>
<name>A0A498MU02_LABRO</name>
<dbReference type="Proteomes" id="UP000290572">
    <property type="component" value="Unassembled WGS sequence"/>
</dbReference>
<evidence type="ECO:0000313" key="1">
    <source>
        <dbReference type="EMBL" id="RXN25208.1"/>
    </source>
</evidence>
<protein>
    <submittedName>
        <fullName evidence="1">Retrovirus-related Pol poly from transposon</fullName>
    </submittedName>
</protein>
<evidence type="ECO:0000313" key="2">
    <source>
        <dbReference type="Proteomes" id="UP000290572"/>
    </source>
</evidence>
<dbReference type="AlphaFoldDB" id="A0A498MU02"/>
<organism evidence="1 2">
    <name type="scientific">Labeo rohita</name>
    <name type="common">Indian major carp</name>
    <name type="synonym">Cyprinus rohita</name>
    <dbReference type="NCBI Taxonomy" id="84645"/>
    <lineage>
        <taxon>Eukaryota</taxon>
        <taxon>Metazoa</taxon>
        <taxon>Chordata</taxon>
        <taxon>Craniata</taxon>
        <taxon>Vertebrata</taxon>
        <taxon>Euteleostomi</taxon>
        <taxon>Actinopterygii</taxon>
        <taxon>Neopterygii</taxon>
        <taxon>Teleostei</taxon>
        <taxon>Ostariophysi</taxon>
        <taxon>Cypriniformes</taxon>
        <taxon>Cyprinidae</taxon>
        <taxon>Labeoninae</taxon>
        <taxon>Labeonini</taxon>
        <taxon>Labeo</taxon>
    </lineage>
</organism>
<dbReference type="InterPro" id="IPR043502">
    <property type="entry name" value="DNA/RNA_pol_sf"/>
</dbReference>
<reference evidence="1 2" key="1">
    <citation type="submission" date="2018-03" db="EMBL/GenBank/DDBJ databases">
        <title>Draft genome sequence of Rohu Carp (Labeo rohita).</title>
        <authorList>
            <person name="Das P."/>
            <person name="Kushwaha B."/>
            <person name="Joshi C.G."/>
            <person name="Kumar D."/>
            <person name="Nagpure N.S."/>
            <person name="Sahoo L."/>
            <person name="Das S.P."/>
            <person name="Bit A."/>
            <person name="Patnaik S."/>
            <person name="Meher P.K."/>
            <person name="Jayasankar P."/>
            <person name="Koringa P.G."/>
            <person name="Patel N.V."/>
            <person name="Hinsu A.T."/>
            <person name="Kumar R."/>
            <person name="Pandey M."/>
            <person name="Agarwal S."/>
            <person name="Srivastava S."/>
            <person name="Singh M."/>
            <person name="Iquebal M.A."/>
            <person name="Jaiswal S."/>
            <person name="Angadi U.B."/>
            <person name="Kumar N."/>
            <person name="Raza M."/>
            <person name="Shah T.M."/>
            <person name="Rai A."/>
            <person name="Jena J.K."/>
        </authorList>
    </citation>
    <scope>NUCLEOTIDE SEQUENCE [LARGE SCALE GENOMIC DNA]</scope>
    <source>
        <strain evidence="1">DASCIFA01</strain>
        <tissue evidence="1">Testis</tissue>
    </source>
</reference>
<dbReference type="EMBL" id="QBIY01012416">
    <property type="protein sequence ID" value="RXN25208.1"/>
    <property type="molecule type" value="Genomic_DNA"/>
</dbReference>
<dbReference type="PANTHER" id="PTHR33064">
    <property type="entry name" value="POL PROTEIN"/>
    <property type="match status" value="1"/>
</dbReference>
<sequence>MKKSKFFQSTLKFLGHIVSEEGIQVDSEKTQAIRDFPIPPNLKSLQRFLGMAGMDTWALAIKADEFLS</sequence>
<comment type="caution">
    <text evidence="1">The sequence shown here is derived from an EMBL/GenBank/DDBJ whole genome shotgun (WGS) entry which is preliminary data.</text>
</comment>
<dbReference type="PANTHER" id="PTHR33064:SF37">
    <property type="entry name" value="RIBONUCLEASE H"/>
    <property type="match status" value="1"/>
</dbReference>
<gene>
    <name evidence="1" type="ORF">ROHU_021648</name>
</gene>
<dbReference type="InterPro" id="IPR051320">
    <property type="entry name" value="Viral_Replic_Matur_Polypro"/>
</dbReference>